<dbReference type="GO" id="GO:0032259">
    <property type="term" value="P:methylation"/>
    <property type="evidence" value="ECO:0007669"/>
    <property type="project" value="UniProtKB-KW"/>
</dbReference>
<dbReference type="EMBL" id="JBIASD010000016">
    <property type="protein sequence ID" value="MFF3668614.1"/>
    <property type="molecule type" value="Genomic_DNA"/>
</dbReference>
<accession>A0ABW6SUF6</accession>
<feature type="region of interest" description="Disordered" evidence="1">
    <location>
        <begin position="104"/>
        <end position="126"/>
    </location>
</feature>
<dbReference type="Gene3D" id="3.30.420.240">
    <property type="match status" value="1"/>
</dbReference>
<gene>
    <name evidence="2" type="ORF">ACFYXI_23800</name>
</gene>
<proteinExistence type="predicted"/>
<protein>
    <submittedName>
        <fullName evidence="2">Methyltransferase domain-containing protein</fullName>
    </submittedName>
</protein>
<dbReference type="Gene3D" id="3.40.50.150">
    <property type="entry name" value="Vaccinia Virus protein VP39"/>
    <property type="match status" value="1"/>
</dbReference>
<evidence type="ECO:0000313" key="2">
    <source>
        <dbReference type="EMBL" id="MFF3668614.1"/>
    </source>
</evidence>
<reference evidence="2 3" key="1">
    <citation type="submission" date="2024-10" db="EMBL/GenBank/DDBJ databases">
        <title>The Natural Products Discovery Center: Release of the First 8490 Sequenced Strains for Exploring Actinobacteria Biosynthetic Diversity.</title>
        <authorList>
            <person name="Kalkreuter E."/>
            <person name="Kautsar S.A."/>
            <person name="Yang D."/>
            <person name="Bader C.D."/>
            <person name="Teijaro C.N."/>
            <person name="Fluegel L."/>
            <person name="Davis C.M."/>
            <person name="Simpson J.R."/>
            <person name="Lauterbach L."/>
            <person name="Steele A.D."/>
            <person name="Gui C."/>
            <person name="Meng S."/>
            <person name="Li G."/>
            <person name="Viehrig K."/>
            <person name="Ye F."/>
            <person name="Su P."/>
            <person name="Kiefer A.F."/>
            <person name="Nichols A."/>
            <person name="Cepeda A.J."/>
            <person name="Yan W."/>
            <person name="Fan B."/>
            <person name="Jiang Y."/>
            <person name="Adhikari A."/>
            <person name="Zheng C.-J."/>
            <person name="Schuster L."/>
            <person name="Cowan T.M."/>
            <person name="Smanski M.J."/>
            <person name="Chevrette M.G."/>
            <person name="De Carvalho L.P.S."/>
            <person name="Shen B."/>
        </authorList>
    </citation>
    <scope>NUCLEOTIDE SEQUENCE [LARGE SCALE GENOMIC DNA]</scope>
    <source>
        <strain evidence="2 3">NPDC002173</strain>
    </source>
</reference>
<keyword evidence="3" id="KW-1185">Reference proteome</keyword>
<dbReference type="Pfam" id="PF13489">
    <property type="entry name" value="Methyltransf_23"/>
    <property type="match status" value="1"/>
</dbReference>
<dbReference type="CDD" id="cd02440">
    <property type="entry name" value="AdoMet_MTases"/>
    <property type="match status" value="1"/>
</dbReference>
<dbReference type="Proteomes" id="UP001602013">
    <property type="component" value="Unassembled WGS sequence"/>
</dbReference>
<dbReference type="GO" id="GO:0008168">
    <property type="term" value="F:methyltransferase activity"/>
    <property type="evidence" value="ECO:0007669"/>
    <property type="project" value="UniProtKB-KW"/>
</dbReference>
<dbReference type="InterPro" id="IPR029063">
    <property type="entry name" value="SAM-dependent_MTases_sf"/>
</dbReference>
<evidence type="ECO:0000313" key="3">
    <source>
        <dbReference type="Proteomes" id="UP001602013"/>
    </source>
</evidence>
<comment type="caution">
    <text evidence="2">The sequence shown here is derived from an EMBL/GenBank/DDBJ whole genome shotgun (WGS) entry which is preliminary data.</text>
</comment>
<organism evidence="2 3">
    <name type="scientific">Microtetraspora malaysiensis</name>
    <dbReference type="NCBI Taxonomy" id="161358"/>
    <lineage>
        <taxon>Bacteria</taxon>
        <taxon>Bacillati</taxon>
        <taxon>Actinomycetota</taxon>
        <taxon>Actinomycetes</taxon>
        <taxon>Streptosporangiales</taxon>
        <taxon>Streptosporangiaceae</taxon>
        <taxon>Microtetraspora</taxon>
    </lineage>
</organism>
<dbReference type="SUPFAM" id="SSF53335">
    <property type="entry name" value="S-adenosyl-L-methionine-dependent methyltransferases"/>
    <property type="match status" value="1"/>
</dbReference>
<name>A0ABW6SUF6_9ACTN</name>
<sequence>MPALDLGDEALGARLEPQWKLGPKRKIKVDPKEDIIKRLGRSPDNADALLLSRPVGGVADPFRRVTAQNRAVGRAGFAGCVRYPSPVVVALVVWGGDHVVMTSSPRPPHVGGRPDPTGGTTALGGEPAPARGYLLDNARAEAGERFVWLAELFDGVTRGHFDRLGVRVGSRCWEVGAGGRSIPEALAAAVGPTGHVLATDIDPSWLKAGGGYEVRRHDVAADPPPEPGTFDLVHARLVLVHVPDRARALATMAAALRPGGWLLVEDADTALQPLACLDDSGPAQRRANRLRDAVRELLTRRGADLRYGRTLPRALREAGLVDVAAAGSFPVGGLACDRLEAATIRHVRGELLAAGLADDAEIDAHLAAIHAGKLDLTLAPLISAWGRRPAEHPPALG</sequence>
<keyword evidence="2" id="KW-0489">Methyltransferase</keyword>
<keyword evidence="2" id="KW-0808">Transferase</keyword>
<evidence type="ECO:0000256" key="1">
    <source>
        <dbReference type="SAM" id="MobiDB-lite"/>
    </source>
</evidence>
<dbReference type="RefSeq" id="WP_387414233.1">
    <property type="nucleotide sequence ID" value="NZ_JBIASD010000016.1"/>
</dbReference>